<organism evidence="1 2">
    <name type="scientific">Phyllostomus discolor</name>
    <name type="common">pale spear-nosed bat</name>
    <dbReference type="NCBI Taxonomy" id="89673"/>
    <lineage>
        <taxon>Eukaryota</taxon>
        <taxon>Metazoa</taxon>
        <taxon>Chordata</taxon>
        <taxon>Craniata</taxon>
        <taxon>Vertebrata</taxon>
        <taxon>Euteleostomi</taxon>
        <taxon>Mammalia</taxon>
        <taxon>Eutheria</taxon>
        <taxon>Laurasiatheria</taxon>
        <taxon>Chiroptera</taxon>
        <taxon>Yangochiroptera</taxon>
        <taxon>Phyllostomidae</taxon>
        <taxon>Phyllostominae</taxon>
        <taxon>Phyllostomus</taxon>
    </lineage>
</organism>
<dbReference type="EMBL" id="JABVXQ010000001">
    <property type="protein sequence ID" value="KAF6131094.1"/>
    <property type="molecule type" value="Genomic_DNA"/>
</dbReference>
<proteinExistence type="predicted"/>
<comment type="caution">
    <text evidence="1">The sequence shown here is derived from an EMBL/GenBank/DDBJ whole genome shotgun (WGS) entry which is preliminary data.</text>
</comment>
<reference evidence="1 2" key="1">
    <citation type="journal article" date="2020" name="Nature">
        <title>Six reference-quality genomes reveal evolution of bat adaptations.</title>
        <authorList>
            <person name="Jebb D."/>
            <person name="Huang Z."/>
            <person name="Pippel M."/>
            <person name="Hughes G.M."/>
            <person name="Lavrichenko K."/>
            <person name="Devanna P."/>
            <person name="Winkler S."/>
            <person name="Jermiin L.S."/>
            <person name="Skirmuntt E.C."/>
            <person name="Katzourakis A."/>
            <person name="Burkitt-Gray L."/>
            <person name="Ray D.A."/>
            <person name="Sullivan K.A.M."/>
            <person name="Roscito J.G."/>
            <person name="Kirilenko B.M."/>
            <person name="Davalos L.M."/>
            <person name="Corthals A.P."/>
            <person name="Power M.L."/>
            <person name="Jones G."/>
            <person name="Ransome R.D."/>
            <person name="Dechmann D.K.N."/>
            <person name="Locatelli A.G."/>
            <person name="Puechmaille S.J."/>
            <person name="Fedrigo O."/>
            <person name="Jarvis E.D."/>
            <person name="Hiller M."/>
            <person name="Vernes S.C."/>
            <person name="Myers E.W."/>
            <person name="Teeling E.C."/>
        </authorList>
    </citation>
    <scope>NUCLEOTIDE SEQUENCE [LARGE SCALE GENOMIC DNA]</scope>
    <source>
        <strain evidence="1">Bat1K_MPI-CBG_1</strain>
    </source>
</reference>
<sequence>MWQIEYNIVLVERMSLSHALSKNSIEEEMLHCNRSSGPGGSLEPPGRARRLPPCTPDKAWPPLLAKLPAPLGRTPGTLLTLGLSLCLHFVCMRWLPPEAEGGQLWGVTMKVVSCHLLAILRAKIHFWAKKILLF</sequence>
<evidence type="ECO:0000313" key="1">
    <source>
        <dbReference type="EMBL" id="KAF6131094.1"/>
    </source>
</evidence>
<dbReference type="Proteomes" id="UP000664940">
    <property type="component" value="Unassembled WGS sequence"/>
</dbReference>
<gene>
    <name evidence="1" type="ORF">HJG60_007995</name>
</gene>
<accession>A0A834BI06</accession>
<protein>
    <submittedName>
        <fullName evidence="1">Uncharacterized protein</fullName>
    </submittedName>
</protein>
<name>A0A834BI06_9CHIR</name>
<dbReference type="AlphaFoldDB" id="A0A834BI06"/>
<evidence type="ECO:0000313" key="2">
    <source>
        <dbReference type="Proteomes" id="UP000664940"/>
    </source>
</evidence>